<dbReference type="Proteomes" id="UP000236884">
    <property type="component" value="Chromosome"/>
</dbReference>
<gene>
    <name evidence="2" type="ORF">GJW-30_1_01707</name>
</gene>
<feature type="region of interest" description="Disordered" evidence="1">
    <location>
        <begin position="1"/>
        <end position="28"/>
    </location>
</feature>
<proteinExistence type="predicted"/>
<evidence type="ECO:0000313" key="2">
    <source>
        <dbReference type="EMBL" id="BAT59177.1"/>
    </source>
</evidence>
<dbReference type="KEGG" id="vgo:GJW-30_1_01707"/>
<dbReference type="AlphaFoldDB" id="A0A0S3PTC3"/>
<evidence type="ECO:0000313" key="3">
    <source>
        <dbReference type="Proteomes" id="UP000236884"/>
    </source>
</evidence>
<dbReference type="EMBL" id="AP014946">
    <property type="protein sequence ID" value="BAT59177.1"/>
    <property type="molecule type" value="Genomic_DNA"/>
</dbReference>
<feature type="compositionally biased region" description="Basic and acidic residues" evidence="1">
    <location>
        <begin position="45"/>
        <end position="56"/>
    </location>
</feature>
<name>A0A0S3PTC3_9BRAD</name>
<keyword evidence="3" id="KW-1185">Reference proteome</keyword>
<organism evidence="2 3">
    <name type="scientific">Variibacter gotjawalensis</name>
    <dbReference type="NCBI Taxonomy" id="1333996"/>
    <lineage>
        <taxon>Bacteria</taxon>
        <taxon>Pseudomonadati</taxon>
        <taxon>Pseudomonadota</taxon>
        <taxon>Alphaproteobacteria</taxon>
        <taxon>Hyphomicrobiales</taxon>
        <taxon>Nitrobacteraceae</taxon>
        <taxon>Variibacter</taxon>
    </lineage>
</organism>
<accession>A0A0S3PTC3</accession>
<feature type="region of interest" description="Disordered" evidence="1">
    <location>
        <begin position="40"/>
        <end position="70"/>
    </location>
</feature>
<dbReference type="RefSeq" id="WP_096354209.1">
    <property type="nucleotide sequence ID" value="NZ_AP014946.1"/>
</dbReference>
<reference evidence="2 3" key="1">
    <citation type="submission" date="2015-08" db="EMBL/GenBank/DDBJ databases">
        <title>Investigation of the bacterial diversity of lava forest soil.</title>
        <authorList>
            <person name="Lee J.S."/>
        </authorList>
    </citation>
    <scope>NUCLEOTIDE SEQUENCE [LARGE SCALE GENOMIC DNA]</scope>
    <source>
        <strain evidence="2 3">GJW-30</strain>
    </source>
</reference>
<sequence length="70" mass="7748">MTADGSVSVKRKLANKATDMAEQAPDDELAHKLRREAELLNQDAGKLERDRKKPAEEGIDVEDLNSANDK</sequence>
<evidence type="ECO:0000256" key="1">
    <source>
        <dbReference type="SAM" id="MobiDB-lite"/>
    </source>
</evidence>
<protein>
    <submittedName>
        <fullName evidence="2">Uncharacterized protein</fullName>
    </submittedName>
</protein>